<reference evidence="1" key="1">
    <citation type="journal article" date="2020" name="Stud. Mycol.">
        <title>101 Dothideomycetes genomes: a test case for predicting lifestyles and emergence of pathogens.</title>
        <authorList>
            <person name="Haridas S."/>
            <person name="Albert R."/>
            <person name="Binder M."/>
            <person name="Bloem J."/>
            <person name="Labutti K."/>
            <person name="Salamov A."/>
            <person name="Andreopoulos B."/>
            <person name="Baker S."/>
            <person name="Barry K."/>
            <person name="Bills G."/>
            <person name="Bluhm B."/>
            <person name="Cannon C."/>
            <person name="Castanera R."/>
            <person name="Culley D."/>
            <person name="Daum C."/>
            <person name="Ezra D."/>
            <person name="Gonzalez J."/>
            <person name="Henrissat B."/>
            <person name="Kuo A."/>
            <person name="Liang C."/>
            <person name="Lipzen A."/>
            <person name="Lutzoni F."/>
            <person name="Magnuson J."/>
            <person name="Mondo S."/>
            <person name="Nolan M."/>
            <person name="Ohm R."/>
            <person name="Pangilinan J."/>
            <person name="Park H.-J."/>
            <person name="Ramirez L."/>
            <person name="Alfaro M."/>
            <person name="Sun H."/>
            <person name="Tritt A."/>
            <person name="Yoshinaga Y."/>
            <person name="Zwiers L.-H."/>
            <person name="Turgeon B."/>
            <person name="Goodwin S."/>
            <person name="Spatafora J."/>
            <person name="Crous P."/>
            <person name="Grigoriev I."/>
        </authorList>
    </citation>
    <scope>NUCLEOTIDE SEQUENCE</scope>
    <source>
        <strain evidence="1">CBS 110217</strain>
    </source>
</reference>
<accession>A0A9P4HGJ5</accession>
<dbReference type="OrthoDB" id="194443at2759"/>
<evidence type="ECO:0000313" key="2">
    <source>
        <dbReference type="Proteomes" id="UP000799777"/>
    </source>
</evidence>
<gene>
    <name evidence="1" type="ORF">EK21DRAFT_86628</name>
</gene>
<evidence type="ECO:0000313" key="1">
    <source>
        <dbReference type="EMBL" id="KAF2033204.1"/>
    </source>
</evidence>
<dbReference type="Proteomes" id="UP000799777">
    <property type="component" value="Unassembled WGS sequence"/>
</dbReference>
<proteinExistence type="predicted"/>
<protein>
    <submittedName>
        <fullName evidence="1">Uncharacterized protein</fullName>
    </submittedName>
</protein>
<keyword evidence="2" id="KW-1185">Reference proteome</keyword>
<dbReference type="EMBL" id="ML978168">
    <property type="protein sequence ID" value="KAF2033204.1"/>
    <property type="molecule type" value="Genomic_DNA"/>
</dbReference>
<sequence length="109" mass="11638">MSSSTGTASVAQPFVAISVATHVTPAAPSTAAPEFRVPDQADLSVCKGPSVQASRLKDQPYMIDDETKPEDVYLDYETLVEVWSFADMRGIPALGNAAIDMLHEQIAAK</sequence>
<organism evidence="1 2">
    <name type="scientific">Setomelanomma holmii</name>
    <dbReference type="NCBI Taxonomy" id="210430"/>
    <lineage>
        <taxon>Eukaryota</taxon>
        <taxon>Fungi</taxon>
        <taxon>Dikarya</taxon>
        <taxon>Ascomycota</taxon>
        <taxon>Pezizomycotina</taxon>
        <taxon>Dothideomycetes</taxon>
        <taxon>Pleosporomycetidae</taxon>
        <taxon>Pleosporales</taxon>
        <taxon>Pleosporineae</taxon>
        <taxon>Phaeosphaeriaceae</taxon>
        <taxon>Setomelanomma</taxon>
    </lineage>
</organism>
<dbReference type="AlphaFoldDB" id="A0A9P4HGJ5"/>
<name>A0A9P4HGJ5_9PLEO</name>
<comment type="caution">
    <text evidence="1">The sequence shown here is derived from an EMBL/GenBank/DDBJ whole genome shotgun (WGS) entry which is preliminary data.</text>
</comment>